<dbReference type="SUPFAM" id="SSF161098">
    <property type="entry name" value="MetI-like"/>
    <property type="match status" value="1"/>
</dbReference>
<dbReference type="Pfam" id="PF12911">
    <property type="entry name" value="OppC_N"/>
    <property type="match status" value="1"/>
</dbReference>
<proteinExistence type="inferred from homology"/>
<comment type="caution">
    <text evidence="9">The sequence shown here is derived from an EMBL/GenBank/DDBJ whole genome shotgun (WGS) entry which is preliminary data.</text>
</comment>
<evidence type="ECO:0000256" key="3">
    <source>
        <dbReference type="ARBA" id="ARBA00022475"/>
    </source>
</evidence>
<evidence type="ECO:0000256" key="2">
    <source>
        <dbReference type="ARBA" id="ARBA00022448"/>
    </source>
</evidence>
<dbReference type="InterPro" id="IPR035906">
    <property type="entry name" value="MetI-like_sf"/>
</dbReference>
<dbReference type="PANTHER" id="PTHR43386">
    <property type="entry name" value="OLIGOPEPTIDE TRANSPORT SYSTEM PERMEASE PROTEIN APPC"/>
    <property type="match status" value="1"/>
</dbReference>
<name>A0A537J753_9BACT</name>
<feature type="transmembrane region" description="Helical" evidence="7">
    <location>
        <begin position="249"/>
        <end position="272"/>
    </location>
</feature>
<dbReference type="PROSITE" id="PS50928">
    <property type="entry name" value="ABC_TM1"/>
    <property type="match status" value="1"/>
</dbReference>
<protein>
    <submittedName>
        <fullName evidence="9">ABC transporter permease</fullName>
    </submittedName>
</protein>
<dbReference type="Pfam" id="PF00528">
    <property type="entry name" value="BPD_transp_1"/>
    <property type="match status" value="1"/>
</dbReference>
<evidence type="ECO:0000256" key="4">
    <source>
        <dbReference type="ARBA" id="ARBA00022692"/>
    </source>
</evidence>
<evidence type="ECO:0000259" key="8">
    <source>
        <dbReference type="PROSITE" id="PS50928"/>
    </source>
</evidence>
<dbReference type="EMBL" id="VBAN01000332">
    <property type="protein sequence ID" value="TMI79378.1"/>
    <property type="molecule type" value="Genomic_DNA"/>
</dbReference>
<dbReference type="GO" id="GO:0005886">
    <property type="term" value="C:plasma membrane"/>
    <property type="evidence" value="ECO:0007669"/>
    <property type="project" value="UniProtKB-SubCell"/>
</dbReference>
<comment type="subcellular location">
    <subcellularLocation>
        <location evidence="1 7">Cell membrane</location>
        <topology evidence="1 7">Multi-pass membrane protein</topology>
    </subcellularLocation>
</comment>
<sequence length="285" mass="30046">MGTARGRKGSPAVARFTRHRLAILGSVAVAALLLTAIFAPDIAPRNPLYIDLVVRFTPPLHGPFALGTDPLGRDLLSRLIYAGRISLTVGFSAMLVSAVVGTAVGTLAAFRGGAVDSVFMRVTDVGFSLPSIFLLLLLAAFISPSVLSITLIIGLTSWMATARLVRGQILTVLKLDFIEAARAGGASDLRLILRHLLPNSAAPVVVAATLNVADAILAESYVSFLGYGIQPPLASWGNMLNNAQSYFVSAPWLAVFPGLMITLAVTSINFIGDGLRDALDPRLKI</sequence>
<keyword evidence="2 7" id="KW-0813">Transport</keyword>
<keyword evidence="5 7" id="KW-1133">Transmembrane helix</keyword>
<dbReference type="Gene3D" id="1.10.3720.10">
    <property type="entry name" value="MetI-like"/>
    <property type="match status" value="1"/>
</dbReference>
<dbReference type="InterPro" id="IPR000515">
    <property type="entry name" value="MetI-like"/>
</dbReference>
<evidence type="ECO:0000256" key="7">
    <source>
        <dbReference type="RuleBase" id="RU363032"/>
    </source>
</evidence>
<keyword evidence="6 7" id="KW-0472">Membrane</keyword>
<evidence type="ECO:0000256" key="6">
    <source>
        <dbReference type="ARBA" id="ARBA00023136"/>
    </source>
</evidence>
<dbReference type="Proteomes" id="UP000318093">
    <property type="component" value="Unassembled WGS sequence"/>
</dbReference>
<keyword evidence="3" id="KW-1003">Cell membrane</keyword>
<evidence type="ECO:0000256" key="1">
    <source>
        <dbReference type="ARBA" id="ARBA00004651"/>
    </source>
</evidence>
<comment type="similarity">
    <text evidence="7">Belongs to the binding-protein-dependent transport system permease family.</text>
</comment>
<keyword evidence="4 7" id="KW-0812">Transmembrane</keyword>
<reference evidence="9 10" key="1">
    <citation type="journal article" date="2019" name="Nat. Microbiol.">
        <title>Mediterranean grassland soil C-N compound turnover is dependent on rainfall and depth, and is mediated by genomically divergent microorganisms.</title>
        <authorList>
            <person name="Diamond S."/>
            <person name="Andeer P.F."/>
            <person name="Li Z."/>
            <person name="Crits-Christoph A."/>
            <person name="Burstein D."/>
            <person name="Anantharaman K."/>
            <person name="Lane K.R."/>
            <person name="Thomas B.C."/>
            <person name="Pan C."/>
            <person name="Northen T.R."/>
            <person name="Banfield J.F."/>
        </authorList>
    </citation>
    <scope>NUCLEOTIDE SEQUENCE [LARGE SCALE GENOMIC DNA]</scope>
    <source>
        <strain evidence="9">NP_6</strain>
    </source>
</reference>
<feature type="transmembrane region" description="Helical" evidence="7">
    <location>
        <begin position="21"/>
        <end position="39"/>
    </location>
</feature>
<feature type="transmembrane region" description="Helical" evidence="7">
    <location>
        <begin position="85"/>
        <end position="110"/>
    </location>
</feature>
<feature type="domain" description="ABC transmembrane type-1" evidence="8">
    <location>
        <begin position="83"/>
        <end position="272"/>
    </location>
</feature>
<accession>A0A537J753</accession>
<evidence type="ECO:0000313" key="9">
    <source>
        <dbReference type="EMBL" id="TMI79378.1"/>
    </source>
</evidence>
<dbReference type="AlphaFoldDB" id="A0A537J753"/>
<organism evidence="9 10">
    <name type="scientific">Candidatus Segetimicrobium genomatis</name>
    <dbReference type="NCBI Taxonomy" id="2569760"/>
    <lineage>
        <taxon>Bacteria</taxon>
        <taxon>Bacillati</taxon>
        <taxon>Candidatus Sysuimicrobiota</taxon>
        <taxon>Candidatus Sysuimicrobiia</taxon>
        <taxon>Candidatus Sysuimicrobiales</taxon>
        <taxon>Candidatus Segetimicrobiaceae</taxon>
        <taxon>Candidatus Segetimicrobium</taxon>
    </lineage>
</organism>
<dbReference type="InterPro" id="IPR025966">
    <property type="entry name" value="OppC_N"/>
</dbReference>
<dbReference type="CDD" id="cd06261">
    <property type="entry name" value="TM_PBP2"/>
    <property type="match status" value="1"/>
</dbReference>
<evidence type="ECO:0000313" key="10">
    <source>
        <dbReference type="Proteomes" id="UP000318093"/>
    </source>
</evidence>
<dbReference type="GO" id="GO:0055085">
    <property type="term" value="P:transmembrane transport"/>
    <property type="evidence" value="ECO:0007669"/>
    <property type="project" value="InterPro"/>
</dbReference>
<dbReference type="PANTHER" id="PTHR43386:SF1">
    <property type="entry name" value="D,D-DIPEPTIDE TRANSPORT SYSTEM PERMEASE PROTEIN DDPC-RELATED"/>
    <property type="match status" value="1"/>
</dbReference>
<evidence type="ECO:0000256" key="5">
    <source>
        <dbReference type="ARBA" id="ARBA00022989"/>
    </source>
</evidence>
<dbReference type="InterPro" id="IPR050366">
    <property type="entry name" value="BP-dependent_transpt_permease"/>
</dbReference>
<feature type="transmembrane region" description="Helical" evidence="7">
    <location>
        <begin position="122"/>
        <end position="142"/>
    </location>
</feature>
<gene>
    <name evidence="9" type="ORF">E6H03_10410</name>
</gene>